<dbReference type="Pfam" id="PF00561">
    <property type="entry name" value="Abhydrolase_1"/>
    <property type="match status" value="1"/>
</dbReference>
<dbReference type="EMBL" id="JBFCZG010000002">
    <property type="protein sequence ID" value="KAL3425634.1"/>
    <property type="molecule type" value="Genomic_DNA"/>
</dbReference>
<accession>A0ABR4PQS0</accession>
<proteinExistence type="inferred from homology"/>
<comment type="similarity">
    <text evidence="1">Belongs to the AB hydrolase superfamily.</text>
</comment>
<comment type="caution">
    <text evidence="4">The sequence shown here is derived from an EMBL/GenBank/DDBJ whole genome shotgun (WGS) entry which is preliminary data.</text>
</comment>
<name>A0ABR4PQS0_9HELO</name>
<dbReference type="PANTHER" id="PTHR46118">
    <property type="entry name" value="PROTEIN ABHD11"/>
    <property type="match status" value="1"/>
</dbReference>
<keyword evidence="5" id="KW-1185">Reference proteome</keyword>
<evidence type="ECO:0000313" key="4">
    <source>
        <dbReference type="EMBL" id="KAL3425634.1"/>
    </source>
</evidence>
<dbReference type="Proteomes" id="UP001629113">
    <property type="component" value="Unassembled WGS sequence"/>
</dbReference>
<evidence type="ECO:0000256" key="1">
    <source>
        <dbReference type="ARBA" id="ARBA00008645"/>
    </source>
</evidence>
<reference evidence="4 5" key="1">
    <citation type="submission" date="2024-06" db="EMBL/GenBank/DDBJ databases">
        <title>Complete genome of Phlyctema vagabunda strain 19-DSS-EL-015.</title>
        <authorList>
            <person name="Fiorenzani C."/>
        </authorList>
    </citation>
    <scope>NUCLEOTIDE SEQUENCE [LARGE SCALE GENOMIC DNA]</scope>
    <source>
        <strain evidence="4 5">19-DSS-EL-015</strain>
    </source>
</reference>
<evidence type="ECO:0000256" key="2">
    <source>
        <dbReference type="ARBA" id="ARBA00022801"/>
    </source>
</evidence>
<dbReference type="PANTHER" id="PTHR46118:SF4">
    <property type="entry name" value="PROTEIN ABHD11"/>
    <property type="match status" value="1"/>
</dbReference>
<evidence type="ECO:0000313" key="5">
    <source>
        <dbReference type="Proteomes" id="UP001629113"/>
    </source>
</evidence>
<protein>
    <submittedName>
        <fullName evidence="4">Alpha beta fold family</fullName>
    </submittedName>
</protein>
<evidence type="ECO:0000259" key="3">
    <source>
        <dbReference type="Pfam" id="PF00561"/>
    </source>
</evidence>
<dbReference type="InterPro" id="IPR029058">
    <property type="entry name" value="AB_hydrolase_fold"/>
</dbReference>
<organism evidence="4 5">
    <name type="scientific">Phlyctema vagabunda</name>
    <dbReference type="NCBI Taxonomy" id="108571"/>
    <lineage>
        <taxon>Eukaryota</taxon>
        <taxon>Fungi</taxon>
        <taxon>Dikarya</taxon>
        <taxon>Ascomycota</taxon>
        <taxon>Pezizomycotina</taxon>
        <taxon>Leotiomycetes</taxon>
        <taxon>Helotiales</taxon>
        <taxon>Dermateaceae</taxon>
        <taxon>Phlyctema</taxon>
    </lineage>
</organism>
<sequence length="272" mass="30443">MKSPPADPKDGAILMLHGLFGARKNNRAMSKALAYELNREVYAIRVSDFAFAHQDLRNHGDAPHNPRHDYRIMAEDVAAFIAEHKLQNTTLIGHSMGAKVAMTLALQSPDLVNDIVSVDNAPIDAAIGSKFGTYVKAMKKIEEVGVSRQSEGDAILREVEDSLPIRQFLLSNLYYPVDGGPMRFRIPTKILGAALDNMGDFPFKDPDQVRFEKRALFVRGTKSHYVPDEALPIIGKFFPRFELADIDAGHWVISEQPQIFKDKVVEFLQPKE</sequence>
<dbReference type="InterPro" id="IPR000073">
    <property type="entry name" value="AB_hydrolase_1"/>
</dbReference>
<gene>
    <name evidence="4" type="ORF">PVAG01_02425</name>
</gene>
<feature type="domain" description="AB hydrolase-1" evidence="3">
    <location>
        <begin position="12"/>
        <end position="120"/>
    </location>
</feature>
<dbReference type="SUPFAM" id="SSF53474">
    <property type="entry name" value="alpha/beta-Hydrolases"/>
    <property type="match status" value="1"/>
</dbReference>
<keyword evidence="2" id="KW-0378">Hydrolase</keyword>
<dbReference type="Gene3D" id="3.40.50.1820">
    <property type="entry name" value="alpha/beta hydrolase"/>
    <property type="match status" value="1"/>
</dbReference>